<name>A0ABM1TEX0_LIMPO</name>
<sequence>MRLRTVCFVILCISCYANGGYTGYGGYDNGASGYGQPYGFKHGKGVAFKTRHHFPGGYGEGAYQGIGQSVHVDLPGGGKAYGYSGGYSMGYGASYGHGAPNHFSGGLGHAVGHGKGYSGSFGYGNPAVGQHALSGLHQQIQNIVHSAFSGGHQGGLFGGNPFLPF</sequence>
<proteinExistence type="predicted"/>
<keyword evidence="2" id="KW-1185">Reference proteome</keyword>
<keyword evidence="1" id="KW-0732">Signal</keyword>
<dbReference type="Proteomes" id="UP000694941">
    <property type="component" value="Unplaced"/>
</dbReference>
<evidence type="ECO:0000313" key="3">
    <source>
        <dbReference type="RefSeq" id="XP_022254426.1"/>
    </source>
</evidence>
<dbReference type="RefSeq" id="XP_022254426.1">
    <property type="nucleotide sequence ID" value="XM_022398718.1"/>
</dbReference>
<organism evidence="2 3">
    <name type="scientific">Limulus polyphemus</name>
    <name type="common">Atlantic horseshoe crab</name>
    <dbReference type="NCBI Taxonomy" id="6850"/>
    <lineage>
        <taxon>Eukaryota</taxon>
        <taxon>Metazoa</taxon>
        <taxon>Ecdysozoa</taxon>
        <taxon>Arthropoda</taxon>
        <taxon>Chelicerata</taxon>
        <taxon>Merostomata</taxon>
        <taxon>Xiphosura</taxon>
        <taxon>Limulidae</taxon>
        <taxon>Limulus</taxon>
    </lineage>
</organism>
<protein>
    <submittedName>
        <fullName evidence="3">Keratin-associated protein 6-2-like</fullName>
    </submittedName>
</protein>
<dbReference type="GeneID" id="111088473"/>
<feature type="chain" id="PRO_5047316993" evidence="1">
    <location>
        <begin position="20"/>
        <end position="165"/>
    </location>
</feature>
<accession>A0ABM1TEX0</accession>
<evidence type="ECO:0000313" key="2">
    <source>
        <dbReference type="Proteomes" id="UP000694941"/>
    </source>
</evidence>
<evidence type="ECO:0000256" key="1">
    <source>
        <dbReference type="SAM" id="SignalP"/>
    </source>
</evidence>
<feature type="signal peptide" evidence="1">
    <location>
        <begin position="1"/>
        <end position="19"/>
    </location>
</feature>
<reference evidence="3" key="1">
    <citation type="submission" date="2025-08" db="UniProtKB">
        <authorList>
            <consortium name="RefSeq"/>
        </authorList>
    </citation>
    <scope>IDENTIFICATION</scope>
    <source>
        <tissue evidence="3">Muscle</tissue>
    </source>
</reference>
<gene>
    <name evidence="3" type="primary">LOC111088473</name>
</gene>